<evidence type="ECO:0000256" key="1">
    <source>
        <dbReference type="ARBA" id="ARBA00005964"/>
    </source>
</evidence>
<keyword evidence="8" id="KW-1185">Reference proteome</keyword>
<dbReference type="EMBL" id="JBBXMP010000043">
    <property type="protein sequence ID" value="KAL0065739.1"/>
    <property type="molecule type" value="Genomic_DNA"/>
</dbReference>
<evidence type="ECO:0000256" key="2">
    <source>
        <dbReference type="ARBA" id="ARBA00010515"/>
    </source>
</evidence>
<gene>
    <name evidence="7" type="ORF">AAF712_007222</name>
</gene>
<dbReference type="InterPro" id="IPR050309">
    <property type="entry name" value="Type-B_Carboxylest/Lipase"/>
</dbReference>
<dbReference type="PANTHER" id="PTHR11559">
    <property type="entry name" value="CARBOXYLESTERASE"/>
    <property type="match status" value="1"/>
</dbReference>
<feature type="chain" id="PRO_5044953863" description="Carboxylic ester hydrolase" evidence="4">
    <location>
        <begin position="20"/>
        <end position="532"/>
    </location>
</feature>
<evidence type="ECO:0000259" key="6">
    <source>
        <dbReference type="Pfam" id="PF00135"/>
    </source>
</evidence>
<evidence type="ECO:0000313" key="7">
    <source>
        <dbReference type="EMBL" id="KAL0065739.1"/>
    </source>
</evidence>
<accession>A0ABR2ZY72</accession>
<evidence type="ECO:0000313" key="8">
    <source>
        <dbReference type="Proteomes" id="UP001437256"/>
    </source>
</evidence>
<dbReference type="Gene3D" id="3.40.50.1820">
    <property type="entry name" value="alpha/beta hydrolase"/>
    <property type="match status" value="1"/>
</dbReference>
<reference evidence="7 8" key="1">
    <citation type="submission" date="2024-05" db="EMBL/GenBank/DDBJ databases">
        <title>A draft genome resource for the thread blight pathogen Marasmius tenuissimus strain MS-2.</title>
        <authorList>
            <person name="Yulfo-Soto G.E."/>
            <person name="Baruah I.K."/>
            <person name="Amoako-Attah I."/>
            <person name="Bukari Y."/>
            <person name="Meinhardt L.W."/>
            <person name="Bailey B.A."/>
            <person name="Cohen S.P."/>
        </authorList>
    </citation>
    <scope>NUCLEOTIDE SEQUENCE [LARGE SCALE GENOMIC DNA]</scope>
    <source>
        <strain evidence="7 8">MS-2</strain>
    </source>
</reference>
<dbReference type="InterPro" id="IPR029058">
    <property type="entry name" value="AB_hydrolase_fold"/>
</dbReference>
<dbReference type="SUPFAM" id="SSF53474">
    <property type="entry name" value="alpha/beta-Hydrolases"/>
    <property type="match status" value="1"/>
</dbReference>
<evidence type="ECO:0000256" key="3">
    <source>
        <dbReference type="ARBA" id="ARBA00022801"/>
    </source>
</evidence>
<keyword evidence="3 4" id="KW-0378">Hydrolase</keyword>
<proteinExistence type="inferred from homology"/>
<dbReference type="PROSITE" id="PS01173">
    <property type="entry name" value="LIPASE_GDXG_HIS"/>
    <property type="match status" value="1"/>
</dbReference>
<comment type="similarity">
    <text evidence="2">Belongs to the 'GDXG' lipolytic enzyme family.</text>
</comment>
<keyword evidence="4" id="KW-0732">Signal</keyword>
<dbReference type="InterPro" id="IPR002018">
    <property type="entry name" value="CarbesteraseB"/>
</dbReference>
<comment type="caution">
    <text evidence="7">The sequence shown here is derived from an EMBL/GenBank/DDBJ whole genome shotgun (WGS) entry which is preliminary data.</text>
</comment>
<feature type="compositionally biased region" description="Polar residues" evidence="5">
    <location>
        <begin position="73"/>
        <end position="95"/>
    </location>
</feature>
<dbReference type="Proteomes" id="UP001437256">
    <property type="component" value="Unassembled WGS sequence"/>
</dbReference>
<dbReference type="InterPro" id="IPR019826">
    <property type="entry name" value="Carboxylesterase_B_AS"/>
</dbReference>
<evidence type="ECO:0000256" key="4">
    <source>
        <dbReference type="RuleBase" id="RU361235"/>
    </source>
</evidence>
<feature type="domain" description="Carboxylesterase type B" evidence="6">
    <location>
        <begin position="35"/>
        <end position="495"/>
    </location>
</feature>
<protein>
    <recommendedName>
        <fullName evidence="4">Carboxylic ester hydrolase</fullName>
        <ecNumber evidence="4">3.1.1.-</ecNumber>
    </recommendedName>
</protein>
<dbReference type="Pfam" id="PF00135">
    <property type="entry name" value="COesterase"/>
    <property type="match status" value="1"/>
</dbReference>
<dbReference type="EC" id="3.1.1.-" evidence="4"/>
<organism evidence="7 8">
    <name type="scientific">Marasmius tenuissimus</name>
    <dbReference type="NCBI Taxonomy" id="585030"/>
    <lineage>
        <taxon>Eukaryota</taxon>
        <taxon>Fungi</taxon>
        <taxon>Dikarya</taxon>
        <taxon>Basidiomycota</taxon>
        <taxon>Agaricomycotina</taxon>
        <taxon>Agaricomycetes</taxon>
        <taxon>Agaricomycetidae</taxon>
        <taxon>Agaricales</taxon>
        <taxon>Marasmiineae</taxon>
        <taxon>Marasmiaceae</taxon>
        <taxon>Marasmius</taxon>
    </lineage>
</organism>
<dbReference type="InterPro" id="IPR002168">
    <property type="entry name" value="Lipase_GDXG_HIS_AS"/>
</dbReference>
<comment type="similarity">
    <text evidence="1 4">Belongs to the type-B carboxylesterase/lipase family.</text>
</comment>
<feature type="region of interest" description="Disordered" evidence="5">
    <location>
        <begin position="72"/>
        <end position="107"/>
    </location>
</feature>
<dbReference type="PROSITE" id="PS00122">
    <property type="entry name" value="CARBOXYLESTERASE_B_1"/>
    <property type="match status" value="1"/>
</dbReference>
<feature type="signal peptide" evidence="4">
    <location>
        <begin position="1"/>
        <end position="19"/>
    </location>
</feature>
<sequence>MLKLKLLLLLQATQSLASASQTSVVDLGYARYQGVFDGTANVTNFLGLRYAAAPVGDLRWQFPASPGYLDGIQQANSQPPQCPQASSGLSPTNPFRPNDTQKKRQSQDGADEDCLFLNVHFPGETVPSEDLPVIVWIHGGGYIAGSAAGFHGSDLISQSNNGVVVVVIQYRLGLFGFLSGNAVHSDGALNAGLLDQNFALRWVNEHIHKFGGDPTRVTIWGESAGAGSVLQQVIAEDGQTQPPLFRGAITSSSFLPSQYAFNDSIPEALYTQVVDSVGCSSSSDTLKCLREADTNALQTANANINLAGFFGTFAFVPVVDGTFIKQRPIEALKQGKVNGEALLAFTNANEGNLFVNQTATPLSASQYAAELFPLLGQEETAQAGELYAGLGTDLVQENLIQGEAIFVCPTYYLLSAFKDRAYKGEFALPPALHAGDIAFYWPTLGAPITFNNTDFINAFAQSFTSFAVSLDPNVKIDPSTITPQWDLYSTGDTEMVFNKTVDEQPDVHPITTDEELLQRCSFWESVGTLTGQ</sequence>
<name>A0ABR2ZY72_9AGAR</name>
<evidence type="ECO:0000256" key="5">
    <source>
        <dbReference type="SAM" id="MobiDB-lite"/>
    </source>
</evidence>